<dbReference type="InterPro" id="IPR029063">
    <property type="entry name" value="SAM-dependent_MTases_sf"/>
</dbReference>
<proteinExistence type="inferred from homology"/>
<dbReference type="SUPFAM" id="SSF53335">
    <property type="entry name" value="S-adenosyl-L-methionine-dependent methyltransferases"/>
    <property type="match status" value="1"/>
</dbReference>
<dbReference type="Gene3D" id="3.40.50.150">
    <property type="entry name" value="Vaccinia Virus protein VP39"/>
    <property type="match status" value="1"/>
</dbReference>
<dbReference type="EMBL" id="ONZQ02000001">
    <property type="protein sequence ID" value="SPN97307.1"/>
    <property type="molecule type" value="Genomic_DNA"/>
</dbReference>
<dbReference type="GO" id="GO:0008757">
    <property type="term" value="F:S-adenosylmethionine-dependent methyltransferase activity"/>
    <property type="evidence" value="ECO:0007669"/>
    <property type="project" value="TreeGrafter"/>
</dbReference>
<sequence length="249" mass="26806">MKSGVTPLYPNDKVAERVTDYSASHSTPLPKYITDFHASVSKNHKSSFYLTSNFQSQYHVTLARLIGAKRVLEIGVFVGYSAMVWSHAIGPDGHVTGLEFSPEFAKEAEDAFAANGVKNVEVVVGAASETLPTLKPSEPYDLIFIDADKEGYPGYLAQILAQSAPGSASRLLRPGGVIIADNVLRRGIVADDSTDNPYVAEQTEKRTAAGLESGLKGLRDFNSALVSSERIEAFLLPLYDGVGIGRLID</sequence>
<dbReference type="AlphaFoldDB" id="A0AAE8MPF5"/>
<dbReference type="PANTHER" id="PTHR10509">
    <property type="entry name" value="O-METHYLTRANSFERASE-RELATED"/>
    <property type="match status" value="1"/>
</dbReference>
<evidence type="ECO:0000256" key="4">
    <source>
        <dbReference type="ARBA" id="ARBA00023453"/>
    </source>
</evidence>
<dbReference type="PANTHER" id="PTHR10509:SF14">
    <property type="entry name" value="CAFFEOYL-COA O-METHYLTRANSFERASE 3-RELATED"/>
    <property type="match status" value="1"/>
</dbReference>
<protein>
    <submittedName>
        <fullName evidence="5">Related to caffeoyl-coa o-methyltransferase</fullName>
    </submittedName>
</protein>
<dbReference type="CDD" id="cd02440">
    <property type="entry name" value="AdoMet_MTases"/>
    <property type="match status" value="1"/>
</dbReference>
<dbReference type="PROSITE" id="PS51682">
    <property type="entry name" value="SAM_OMT_I"/>
    <property type="match status" value="1"/>
</dbReference>
<dbReference type="GO" id="GO:0032259">
    <property type="term" value="P:methylation"/>
    <property type="evidence" value="ECO:0007669"/>
    <property type="project" value="UniProtKB-KW"/>
</dbReference>
<comment type="caution">
    <text evidence="5">The sequence shown here is derived from an EMBL/GenBank/DDBJ whole genome shotgun (WGS) entry which is preliminary data.</text>
</comment>
<evidence type="ECO:0000313" key="5">
    <source>
        <dbReference type="EMBL" id="SPN97307.1"/>
    </source>
</evidence>
<dbReference type="InterPro" id="IPR050362">
    <property type="entry name" value="Cation-dep_OMT"/>
</dbReference>
<name>A0AAE8MPF5_9PEZI</name>
<keyword evidence="1" id="KW-0489">Methyltransferase</keyword>
<evidence type="ECO:0000256" key="1">
    <source>
        <dbReference type="ARBA" id="ARBA00022603"/>
    </source>
</evidence>
<evidence type="ECO:0000256" key="3">
    <source>
        <dbReference type="ARBA" id="ARBA00022691"/>
    </source>
</evidence>
<dbReference type="Proteomes" id="UP001187682">
    <property type="component" value="Unassembled WGS sequence"/>
</dbReference>
<keyword evidence="2" id="KW-0808">Transferase</keyword>
<keyword evidence="6" id="KW-1185">Reference proteome</keyword>
<evidence type="ECO:0000313" key="6">
    <source>
        <dbReference type="Proteomes" id="UP001187682"/>
    </source>
</evidence>
<dbReference type="GO" id="GO:0008171">
    <property type="term" value="F:O-methyltransferase activity"/>
    <property type="evidence" value="ECO:0007669"/>
    <property type="project" value="InterPro"/>
</dbReference>
<keyword evidence="3" id="KW-0949">S-adenosyl-L-methionine</keyword>
<reference evidence="5" key="1">
    <citation type="submission" date="2018-03" db="EMBL/GenBank/DDBJ databases">
        <authorList>
            <person name="Guldener U."/>
        </authorList>
    </citation>
    <scope>NUCLEOTIDE SEQUENCE</scope>
</reference>
<dbReference type="Pfam" id="PF01596">
    <property type="entry name" value="Methyltransf_3"/>
    <property type="match status" value="1"/>
</dbReference>
<accession>A0AAE8MPF5</accession>
<evidence type="ECO:0000256" key="2">
    <source>
        <dbReference type="ARBA" id="ARBA00022679"/>
    </source>
</evidence>
<comment type="similarity">
    <text evidence="4">Belongs to the class I-like SAM-binding methyltransferase superfamily. Cation-dependent O-methyltransferase family.</text>
</comment>
<gene>
    <name evidence="5" type="ORF">DNG_00821</name>
</gene>
<dbReference type="InterPro" id="IPR002935">
    <property type="entry name" value="SAM_O-MeTrfase"/>
</dbReference>
<organism evidence="5 6">
    <name type="scientific">Cephalotrichum gorgonifer</name>
    <dbReference type="NCBI Taxonomy" id="2041049"/>
    <lineage>
        <taxon>Eukaryota</taxon>
        <taxon>Fungi</taxon>
        <taxon>Dikarya</taxon>
        <taxon>Ascomycota</taxon>
        <taxon>Pezizomycotina</taxon>
        <taxon>Sordariomycetes</taxon>
        <taxon>Hypocreomycetidae</taxon>
        <taxon>Microascales</taxon>
        <taxon>Microascaceae</taxon>
        <taxon>Cephalotrichum</taxon>
    </lineage>
</organism>